<dbReference type="PANTHER" id="PTHR33744">
    <property type="entry name" value="CARBOHYDRATE DIACID REGULATOR"/>
    <property type="match status" value="1"/>
</dbReference>
<dbReference type="InterPro" id="IPR051448">
    <property type="entry name" value="CdaR-like_regulators"/>
</dbReference>
<dbReference type="EMBL" id="QEEX01000001">
    <property type="protein sequence ID" value="PWB97657.1"/>
    <property type="molecule type" value="Genomic_DNA"/>
</dbReference>
<dbReference type="InterPro" id="IPR042070">
    <property type="entry name" value="PucR_C-HTH_sf"/>
</dbReference>
<organism evidence="2 3">
    <name type="scientific">Homoserinimonas hongtaonis</name>
    <dbReference type="NCBI Taxonomy" id="2079791"/>
    <lineage>
        <taxon>Bacteria</taxon>
        <taxon>Bacillati</taxon>
        <taxon>Actinomycetota</taxon>
        <taxon>Actinomycetes</taxon>
        <taxon>Micrococcales</taxon>
        <taxon>Microbacteriaceae</taxon>
        <taxon>Homoserinimonas</taxon>
    </lineage>
</organism>
<reference evidence="3" key="1">
    <citation type="submission" date="2018-04" db="EMBL/GenBank/DDBJ databases">
        <authorList>
            <person name="Liu S."/>
            <person name="Wang Z."/>
            <person name="Li J."/>
        </authorList>
    </citation>
    <scope>NUCLEOTIDE SEQUENCE [LARGE SCALE GENOMIC DNA]</scope>
    <source>
        <strain evidence="3">S1194</strain>
    </source>
</reference>
<comment type="caution">
    <text evidence="2">The sequence shown here is derived from an EMBL/GenBank/DDBJ whole genome shotgun (WGS) entry which is preliminary data.</text>
</comment>
<gene>
    <name evidence="2" type="ORF">DF220_07320</name>
</gene>
<dbReference type="InterPro" id="IPR025736">
    <property type="entry name" value="PucR_C-HTH_dom"/>
</dbReference>
<name>A0A2U1T1C2_9MICO</name>
<dbReference type="Proteomes" id="UP000244978">
    <property type="component" value="Unassembled WGS sequence"/>
</dbReference>
<keyword evidence="3" id="KW-1185">Reference proteome</keyword>
<evidence type="ECO:0000313" key="3">
    <source>
        <dbReference type="Proteomes" id="UP000244978"/>
    </source>
</evidence>
<feature type="domain" description="PucR C-terminal helix-turn-helix" evidence="1">
    <location>
        <begin position="392"/>
        <end position="448"/>
    </location>
</feature>
<dbReference type="Pfam" id="PF13556">
    <property type="entry name" value="HTH_30"/>
    <property type="match status" value="1"/>
</dbReference>
<dbReference type="Gene3D" id="1.10.10.2840">
    <property type="entry name" value="PucR C-terminal helix-turn-helix domain"/>
    <property type="match status" value="1"/>
</dbReference>
<protein>
    <recommendedName>
        <fullName evidence="1">PucR C-terminal helix-turn-helix domain-containing protein</fullName>
    </recommendedName>
</protein>
<dbReference type="PANTHER" id="PTHR33744:SF7">
    <property type="entry name" value="PUCR FAMILY TRANSCRIPTIONAL REGULATOR"/>
    <property type="match status" value="1"/>
</dbReference>
<proteinExistence type="predicted"/>
<sequence length="457" mass="50109">MGSTRVMIKSCQRRGPRLCRLHNGDMLAHPTDALLHVRDPGPPAEVTRAAEVQRARDTHGDRLVNWALGVATSARAAVQREMSPSRFDVFGAPTAAAIESISLDMLGVLCAQQGHIPGIRMSEGQVEVVLAAVESGVSIEPVTSGIRLLEAAWRRAAIELVAPHFDGEEGIAMLYAFGERISNAFAAVTDENTRRYHESMSRMREMRMMGQRQMLERIIAGDFATAPHAEEILGFDTGMLHACVMLSARPSHEAAVSPSEFASFRRECEKALSAHRVAFVPQDGTSMWMLVSDGALAVSQLVDELTPIAERTPWVIMSIGIARREQPGIRAAYVSAEAVHASRRQRRDAAPIATFADDGHLAVLMASEELVRWLVEEELGPLLGEGPILHDLRHTLEVLLHNLGNIRVASEELYVHRNTIAYRLDKIEALLGRNPLERPLTTHLALQLAARGGELQG</sequence>
<dbReference type="AlphaFoldDB" id="A0A2U1T1C2"/>
<evidence type="ECO:0000313" key="2">
    <source>
        <dbReference type="EMBL" id="PWB97657.1"/>
    </source>
</evidence>
<evidence type="ECO:0000259" key="1">
    <source>
        <dbReference type="Pfam" id="PF13556"/>
    </source>
</evidence>
<accession>A0A2U1T1C2</accession>